<dbReference type="GO" id="GO:0005524">
    <property type="term" value="F:ATP binding"/>
    <property type="evidence" value="ECO:0007669"/>
    <property type="project" value="UniProtKB-KW"/>
</dbReference>
<keyword evidence="1" id="KW-0723">Serine/threonine-protein kinase</keyword>
<proteinExistence type="predicted"/>
<dbReference type="PROSITE" id="PS50178">
    <property type="entry name" value="ZF_FYVE"/>
    <property type="match status" value="1"/>
</dbReference>
<comment type="caution">
    <text evidence="14">The sequence shown here is derived from an EMBL/GenBank/DDBJ whole genome shotgun (WGS) entry which is preliminary data.</text>
</comment>
<dbReference type="GO" id="GO:0008270">
    <property type="term" value="F:zinc ion binding"/>
    <property type="evidence" value="ECO:0007669"/>
    <property type="project" value="UniProtKB-KW"/>
</dbReference>
<evidence type="ECO:0000259" key="13">
    <source>
        <dbReference type="PROSITE" id="PS51285"/>
    </source>
</evidence>
<dbReference type="Gene3D" id="3.30.200.20">
    <property type="entry name" value="Phosphorylase Kinase, domain 1"/>
    <property type="match status" value="1"/>
</dbReference>
<dbReference type="InterPro" id="IPR011009">
    <property type="entry name" value="Kinase-like_dom_sf"/>
</dbReference>
<evidence type="ECO:0000256" key="5">
    <source>
        <dbReference type="ARBA" id="ARBA00022771"/>
    </source>
</evidence>
<name>A0AAV0U0I8_9STRA</name>
<evidence type="ECO:0000256" key="7">
    <source>
        <dbReference type="ARBA" id="ARBA00022833"/>
    </source>
</evidence>
<feature type="compositionally biased region" description="Polar residues" evidence="10">
    <location>
        <begin position="27"/>
        <end position="39"/>
    </location>
</feature>
<dbReference type="Proteomes" id="UP001162029">
    <property type="component" value="Unassembled WGS sequence"/>
</dbReference>
<evidence type="ECO:0000259" key="12">
    <source>
        <dbReference type="PROSITE" id="PS50178"/>
    </source>
</evidence>
<keyword evidence="5 9" id="KW-0863">Zinc-finger</keyword>
<evidence type="ECO:0000256" key="9">
    <source>
        <dbReference type="PROSITE-ProRule" id="PRU00091"/>
    </source>
</evidence>
<feature type="domain" description="FYVE-type" evidence="12">
    <location>
        <begin position="373"/>
        <end position="418"/>
    </location>
</feature>
<feature type="compositionally biased region" description="Low complexity" evidence="10">
    <location>
        <begin position="888"/>
        <end position="903"/>
    </location>
</feature>
<keyword evidence="7" id="KW-0862">Zinc</keyword>
<feature type="compositionally biased region" description="Pro residues" evidence="10">
    <location>
        <begin position="96"/>
        <end position="105"/>
    </location>
</feature>
<dbReference type="InterPro" id="IPR053858">
    <property type="entry name" value="Arb2_dom"/>
</dbReference>
<feature type="compositionally biased region" description="Low complexity" evidence="10">
    <location>
        <begin position="82"/>
        <end position="92"/>
    </location>
</feature>
<dbReference type="FunFam" id="1.10.510.10:FF:000465">
    <property type="entry name" value="Non-specific serine/threonine protein kinase"/>
    <property type="match status" value="1"/>
</dbReference>
<feature type="compositionally biased region" description="Basic and acidic residues" evidence="10">
    <location>
        <begin position="61"/>
        <end position="70"/>
    </location>
</feature>
<evidence type="ECO:0000256" key="10">
    <source>
        <dbReference type="SAM" id="MobiDB-lite"/>
    </source>
</evidence>
<keyword evidence="15" id="KW-1185">Reference proteome</keyword>
<feature type="compositionally biased region" description="Acidic residues" evidence="10">
    <location>
        <begin position="819"/>
        <end position="829"/>
    </location>
</feature>
<feature type="compositionally biased region" description="Acidic residues" evidence="10">
    <location>
        <begin position="49"/>
        <end position="60"/>
    </location>
</feature>
<evidence type="ECO:0000313" key="14">
    <source>
        <dbReference type="EMBL" id="CAI5728172.1"/>
    </source>
</evidence>
<keyword evidence="3" id="KW-0479">Metal-binding</keyword>
<dbReference type="InterPro" id="IPR017455">
    <property type="entry name" value="Znf_FYVE-rel"/>
</dbReference>
<evidence type="ECO:0000256" key="4">
    <source>
        <dbReference type="ARBA" id="ARBA00022741"/>
    </source>
</evidence>
<gene>
    <name evidence="14" type="ORF">PDE001_LOCUS3966</name>
</gene>
<keyword evidence="4" id="KW-0547">Nucleotide-binding</keyword>
<dbReference type="InterPro" id="IPR045270">
    <property type="entry name" value="STKc_AGC"/>
</dbReference>
<dbReference type="PANTHER" id="PTHR24351">
    <property type="entry name" value="RIBOSOMAL PROTEIN S6 KINASE"/>
    <property type="match status" value="1"/>
</dbReference>
<feature type="domain" description="Protein kinase" evidence="11">
    <location>
        <begin position="456"/>
        <end position="716"/>
    </location>
</feature>
<dbReference type="CDD" id="cd00065">
    <property type="entry name" value="FYVE_like_SF"/>
    <property type="match status" value="1"/>
</dbReference>
<evidence type="ECO:0000256" key="2">
    <source>
        <dbReference type="ARBA" id="ARBA00022679"/>
    </source>
</evidence>
<evidence type="ECO:0000259" key="11">
    <source>
        <dbReference type="PROSITE" id="PS50011"/>
    </source>
</evidence>
<evidence type="ECO:0000256" key="3">
    <source>
        <dbReference type="ARBA" id="ARBA00022723"/>
    </source>
</evidence>
<dbReference type="InterPro" id="IPR000961">
    <property type="entry name" value="AGC-kinase_C"/>
</dbReference>
<dbReference type="AlphaFoldDB" id="A0AAV0U0I8"/>
<evidence type="ECO:0000256" key="1">
    <source>
        <dbReference type="ARBA" id="ARBA00022527"/>
    </source>
</evidence>
<dbReference type="FunFam" id="3.30.200.20:FF:000103">
    <property type="entry name" value="Protein kinase C"/>
    <property type="match status" value="1"/>
</dbReference>
<feature type="region of interest" description="Disordered" evidence="10">
    <location>
        <begin position="27"/>
        <end position="108"/>
    </location>
</feature>
<dbReference type="InterPro" id="IPR011011">
    <property type="entry name" value="Znf_FYVE_PHD"/>
</dbReference>
<keyword evidence="8" id="KW-0067">ATP-binding</keyword>
<dbReference type="CDD" id="cd05123">
    <property type="entry name" value="STKc_AGC"/>
    <property type="match status" value="1"/>
</dbReference>
<protein>
    <recommendedName>
        <fullName evidence="16">AGC protein kinase</fullName>
    </recommendedName>
</protein>
<evidence type="ECO:0000256" key="6">
    <source>
        <dbReference type="ARBA" id="ARBA00022777"/>
    </source>
</evidence>
<dbReference type="PROSITE" id="PS00108">
    <property type="entry name" value="PROTEIN_KINASE_ST"/>
    <property type="match status" value="1"/>
</dbReference>
<feature type="compositionally biased region" description="Low complexity" evidence="10">
    <location>
        <begin position="860"/>
        <end position="880"/>
    </location>
</feature>
<keyword evidence="2" id="KW-0808">Transferase</keyword>
<dbReference type="GO" id="GO:0004674">
    <property type="term" value="F:protein serine/threonine kinase activity"/>
    <property type="evidence" value="ECO:0007669"/>
    <property type="project" value="UniProtKB-KW"/>
</dbReference>
<organism evidence="14 15">
    <name type="scientific">Peronospora destructor</name>
    <dbReference type="NCBI Taxonomy" id="86335"/>
    <lineage>
        <taxon>Eukaryota</taxon>
        <taxon>Sar</taxon>
        <taxon>Stramenopiles</taxon>
        <taxon>Oomycota</taxon>
        <taxon>Peronosporomycetes</taxon>
        <taxon>Peronosporales</taxon>
        <taxon>Peronosporaceae</taxon>
        <taxon>Peronospora</taxon>
    </lineage>
</organism>
<feature type="domain" description="AGC-kinase C-terminal" evidence="13">
    <location>
        <begin position="717"/>
        <end position="794"/>
    </location>
</feature>
<dbReference type="SUPFAM" id="SSF56112">
    <property type="entry name" value="Protein kinase-like (PK-like)"/>
    <property type="match status" value="1"/>
</dbReference>
<dbReference type="Gene3D" id="1.10.510.10">
    <property type="entry name" value="Transferase(Phosphotransferase) domain 1"/>
    <property type="match status" value="1"/>
</dbReference>
<dbReference type="PROSITE" id="PS51285">
    <property type="entry name" value="AGC_KINASE_CTER"/>
    <property type="match status" value="1"/>
</dbReference>
<dbReference type="Gene3D" id="3.30.40.10">
    <property type="entry name" value="Zinc/RING finger domain, C3HC4 (zinc finger)"/>
    <property type="match status" value="1"/>
</dbReference>
<dbReference type="EMBL" id="CANTFM010000692">
    <property type="protein sequence ID" value="CAI5728172.1"/>
    <property type="molecule type" value="Genomic_DNA"/>
</dbReference>
<reference evidence="14" key="1">
    <citation type="submission" date="2022-12" db="EMBL/GenBank/DDBJ databases">
        <authorList>
            <person name="Webb A."/>
        </authorList>
    </citation>
    <scope>NUCLEOTIDE SEQUENCE</scope>
    <source>
        <strain evidence="14">Pd1</strain>
    </source>
</reference>
<dbReference type="Pfam" id="PF22749">
    <property type="entry name" value="Arb2"/>
    <property type="match status" value="1"/>
</dbReference>
<keyword evidence="6" id="KW-0418">Kinase</keyword>
<feature type="region of interest" description="Disordered" evidence="10">
    <location>
        <begin position="819"/>
        <end position="911"/>
    </location>
</feature>
<evidence type="ECO:0008006" key="16">
    <source>
        <dbReference type="Google" id="ProtNLM"/>
    </source>
</evidence>
<evidence type="ECO:0000256" key="8">
    <source>
        <dbReference type="ARBA" id="ARBA00022840"/>
    </source>
</evidence>
<dbReference type="Pfam" id="PF00069">
    <property type="entry name" value="Pkinase"/>
    <property type="match status" value="1"/>
</dbReference>
<dbReference type="InterPro" id="IPR000719">
    <property type="entry name" value="Prot_kinase_dom"/>
</dbReference>
<accession>A0AAV0U0I8</accession>
<feature type="compositionally biased region" description="Polar residues" evidence="10">
    <location>
        <begin position="844"/>
        <end position="856"/>
    </location>
</feature>
<evidence type="ECO:0000313" key="15">
    <source>
        <dbReference type="Proteomes" id="UP001162029"/>
    </source>
</evidence>
<dbReference type="InterPro" id="IPR008271">
    <property type="entry name" value="Ser/Thr_kinase_AS"/>
</dbReference>
<dbReference type="InterPro" id="IPR013083">
    <property type="entry name" value="Znf_RING/FYVE/PHD"/>
</dbReference>
<dbReference type="PROSITE" id="PS50011">
    <property type="entry name" value="PROTEIN_KINASE_DOM"/>
    <property type="match status" value="1"/>
</dbReference>
<dbReference type="SUPFAM" id="SSF57903">
    <property type="entry name" value="FYVE/PHD zinc finger"/>
    <property type="match status" value="1"/>
</dbReference>
<sequence>MKKSPVAAMSNIRDAVRRKSVGLSFTTNFSIFSRSTGSTGEDDRSEQGMGEEGDDYNDDVESIHSNRSRVDSTPGEDEADGSPSPAVSSRSSYVEPPEPPLPPPGGLLEAATKNVQAKTQTLMETLHELTTSHDDERIQCSVFLSRTALFSDRLVVFIGDSDGSPAGIWSARLCVRSGSEGGGIFKGSLGSMLPYIMKAKEDKFGIVLFDDVFKDSMRSGEIDMMSAVQRFMTGWRNHVLTSRATHVFVVAYRDGGILFVEALRSHMKEMQRHISGVAFLQSTHSISSDDSYTLRKMIAQWCIAYLSSPEGVQTLKRMKSRETPLGCVVLSAGRVKSDVDLLQMVVSSVFASFKARWSGFRMKNVNSGMEKSCYACKGVFNMRRWRRHCRTCQNPCCEKCSSTENTRHEGQVRLCLTCKSLPSLIHWSRPRAVRTGEKESVFSGSAKPGKMSVNDFELVTVIGRGACGKVLLVLKKDGADAGHLYAMKVLKKEWVMNKDLVTQTMAERRILQEADHPYIVQLKYAFQNQDKLYMVMEYYSGGSLRQVLRRRGRFSIKRARFYLAEILLAIAHLHSSNILYRDLKLENIVITADGNVACTDFGLSKEEMDDNERTSSFVGTCEYLAPELIMKEGYGKAVDWWAFGILAYEMIQGDSPFRHNVPTILFDKILKEEPEFSDRFTPKAQDLITKLLTKDPEHRLGCGPDGVEEIKQHPFFTEIDWDMLLRMEMEVPRPPHRMEDVTDESHLNRAIAKMREAREELMPDSPVSLPSSPSEQKHFDRFSYQGLGDWNPEMAGMEFDEETGDFKQGTIHEDEEFVEEEEYMEESGDGDGVPLSPGSKADPMTSSMTSPSQLNGLDTPPASSSAASASPRSPQSAGTPHSPPVTPMSPSSPVELSASSTSPMEPQSQTI</sequence>
<dbReference type="SMART" id="SM00220">
    <property type="entry name" value="S_TKc"/>
    <property type="match status" value="1"/>
</dbReference>